<feature type="compositionally biased region" description="Polar residues" evidence="1">
    <location>
        <begin position="1"/>
        <end position="14"/>
    </location>
</feature>
<feature type="region of interest" description="Disordered" evidence="1">
    <location>
        <begin position="83"/>
        <end position="125"/>
    </location>
</feature>
<dbReference type="Proteomes" id="UP000789759">
    <property type="component" value="Unassembled WGS sequence"/>
</dbReference>
<proteinExistence type="predicted"/>
<feature type="compositionally biased region" description="Acidic residues" evidence="1">
    <location>
        <begin position="29"/>
        <end position="39"/>
    </location>
</feature>
<feature type="non-terminal residue" evidence="2">
    <location>
        <position position="284"/>
    </location>
</feature>
<dbReference type="EMBL" id="CAJVQA010018271">
    <property type="protein sequence ID" value="CAG8753006.1"/>
    <property type="molecule type" value="Genomic_DNA"/>
</dbReference>
<keyword evidence="3" id="KW-1185">Reference proteome</keyword>
<dbReference type="AlphaFoldDB" id="A0A9N9IWI9"/>
<dbReference type="OrthoDB" id="10560349at2759"/>
<feature type="region of interest" description="Disordered" evidence="1">
    <location>
        <begin position="1"/>
        <end position="39"/>
    </location>
</feature>
<reference evidence="2" key="1">
    <citation type="submission" date="2021-06" db="EMBL/GenBank/DDBJ databases">
        <authorList>
            <person name="Kallberg Y."/>
            <person name="Tangrot J."/>
            <person name="Rosling A."/>
        </authorList>
    </citation>
    <scope>NUCLEOTIDE SEQUENCE</scope>
    <source>
        <strain evidence="2">FL966</strain>
    </source>
</reference>
<sequence>QAENTIQSKNLTDLSSSKEYESNNSNGDDNSDNDFVDELDNNENANSIIDHFCAALEASFKKKGQPKLYTRLFARTHQRKKKVLKEAAVTDNEEDIEDHGSSERKYDNDNLENDNESDNSDGQGTIEASETVAKVINYSPWLAKCIYIDGHERLDVIAYHQTFLEEIAQLDQFMSKWLDQDLPSMLIMDHILCRAQLENNYYKKKDCDLMCANRDEYWNSVKLLEQVRKNALVAFKMNLNPGSSAPKMRDTIWNNDCQSMIIEDNYFIYCYRTLTITCFKSAKK</sequence>
<evidence type="ECO:0000313" key="2">
    <source>
        <dbReference type="EMBL" id="CAG8753006.1"/>
    </source>
</evidence>
<gene>
    <name evidence="2" type="ORF">CPELLU_LOCUS14827</name>
</gene>
<feature type="compositionally biased region" description="Acidic residues" evidence="1">
    <location>
        <begin position="109"/>
        <end position="119"/>
    </location>
</feature>
<protein>
    <submittedName>
        <fullName evidence="2">5403_t:CDS:1</fullName>
    </submittedName>
</protein>
<name>A0A9N9IWI9_9GLOM</name>
<organism evidence="2 3">
    <name type="scientific">Cetraspora pellucida</name>
    <dbReference type="NCBI Taxonomy" id="1433469"/>
    <lineage>
        <taxon>Eukaryota</taxon>
        <taxon>Fungi</taxon>
        <taxon>Fungi incertae sedis</taxon>
        <taxon>Mucoromycota</taxon>
        <taxon>Glomeromycotina</taxon>
        <taxon>Glomeromycetes</taxon>
        <taxon>Diversisporales</taxon>
        <taxon>Gigasporaceae</taxon>
        <taxon>Cetraspora</taxon>
    </lineage>
</organism>
<comment type="caution">
    <text evidence="2">The sequence shown here is derived from an EMBL/GenBank/DDBJ whole genome shotgun (WGS) entry which is preliminary data.</text>
</comment>
<feature type="compositionally biased region" description="Basic and acidic residues" evidence="1">
    <location>
        <begin position="98"/>
        <end position="108"/>
    </location>
</feature>
<evidence type="ECO:0000256" key="1">
    <source>
        <dbReference type="SAM" id="MobiDB-lite"/>
    </source>
</evidence>
<accession>A0A9N9IWI9</accession>
<evidence type="ECO:0000313" key="3">
    <source>
        <dbReference type="Proteomes" id="UP000789759"/>
    </source>
</evidence>